<evidence type="ECO:0000256" key="1">
    <source>
        <dbReference type="ARBA" id="ARBA00004613"/>
    </source>
</evidence>
<keyword evidence="2" id="KW-0964">Secreted</keyword>
<dbReference type="Pfam" id="PF04592">
    <property type="entry name" value="SelP_N"/>
    <property type="match status" value="1"/>
</dbReference>
<keyword evidence="4" id="KW-0712">Selenocysteine</keyword>
<feature type="chain" id="PRO_5028943827" evidence="7">
    <location>
        <begin position="22"/>
        <end position="497"/>
    </location>
</feature>
<dbReference type="GO" id="GO:0005576">
    <property type="term" value="C:extracellular region"/>
    <property type="evidence" value="ECO:0007669"/>
    <property type="project" value="UniProtKB-SubCell"/>
</dbReference>
<dbReference type="WBParaSite" id="Pan_g10222.t1">
    <property type="protein sequence ID" value="Pan_g10222.t1"/>
    <property type="gene ID" value="Pan_g10222"/>
</dbReference>
<evidence type="ECO:0000259" key="8">
    <source>
        <dbReference type="Pfam" id="PF04592"/>
    </source>
</evidence>
<evidence type="ECO:0000313" key="9">
    <source>
        <dbReference type="Proteomes" id="UP000492821"/>
    </source>
</evidence>
<dbReference type="PANTHER" id="PTHR10105:SF2">
    <property type="entry name" value="AGAP003297-PA"/>
    <property type="match status" value="1"/>
</dbReference>
<dbReference type="PANTHER" id="PTHR10105">
    <property type="entry name" value="SELENOPROTEIN P"/>
    <property type="match status" value="1"/>
</dbReference>
<protein>
    <submittedName>
        <fullName evidence="10">SelP_N domain-containing protein</fullName>
    </submittedName>
</protein>
<feature type="region of interest" description="Disordered" evidence="6">
    <location>
        <begin position="235"/>
        <end position="282"/>
    </location>
</feature>
<evidence type="ECO:0000256" key="3">
    <source>
        <dbReference type="ARBA" id="ARBA00022729"/>
    </source>
</evidence>
<feature type="compositionally biased region" description="Polar residues" evidence="6">
    <location>
        <begin position="262"/>
        <end position="274"/>
    </location>
</feature>
<feature type="signal peptide" evidence="7">
    <location>
        <begin position="1"/>
        <end position="21"/>
    </location>
</feature>
<evidence type="ECO:0000256" key="6">
    <source>
        <dbReference type="SAM" id="MobiDB-lite"/>
    </source>
</evidence>
<keyword evidence="3 7" id="KW-0732">Signal</keyword>
<keyword evidence="9" id="KW-1185">Reference proteome</keyword>
<accession>A0A7E4UMF3</accession>
<evidence type="ECO:0000313" key="10">
    <source>
        <dbReference type="WBParaSite" id="Pan_g10222.t1"/>
    </source>
</evidence>
<evidence type="ECO:0000256" key="7">
    <source>
        <dbReference type="SAM" id="SignalP"/>
    </source>
</evidence>
<dbReference type="GO" id="GO:0008430">
    <property type="term" value="F:selenium binding"/>
    <property type="evidence" value="ECO:0007669"/>
    <property type="project" value="InterPro"/>
</dbReference>
<dbReference type="InterPro" id="IPR036249">
    <property type="entry name" value="Thioredoxin-like_sf"/>
</dbReference>
<feature type="domain" description="Selenoprotein P N-terminal" evidence="8">
    <location>
        <begin position="24"/>
        <end position="219"/>
    </location>
</feature>
<dbReference type="Proteomes" id="UP000492821">
    <property type="component" value="Unassembled WGS sequence"/>
</dbReference>
<sequence length="497" mass="55833">MGSLLRLFVVLGALISVGIDAVPQRCAQAERWSIQGRPFVEEYKGRVLVLTFMRLDCPTCEESVRSLNEFIKSEAIPNKFQHDVKIVIVVPHNELDAHIRSLQARYNMIRLVKESQKEPLWGWLRVGHNDALLYDRCGRLARHIRLPQIDMSRSRAPFEAIKSVINGQPCGACAFDRRQPQPAKPQITAYVRQSVPQTTIPPKTEELAITQAHRHQESFNSKDWISVPSISSSSRNRQQLIKQQAAIPAASEPLYPDDNEVPTPTVSTNGNGNANGDGIPKNADPEYYDYIAEFGTTQSPQNVQIPKPTMASSLWPTKSPVNSDKFNPTCAGYTDEICFNQFAQLSKSEVHKCCRSRISLTDQCQPGKCSNATQQLCCIQKFLQAKLSCCNDVSQTLPTGSTDKFSRCCYENFITENDECCPKTYASTQWKAVHELCLPNVVIDLSNIRVKTVVPGTSVATDFDFRYHRRWEFECKYGAHVSQYSYFGVTEAPTVAP</sequence>
<evidence type="ECO:0000256" key="4">
    <source>
        <dbReference type="ARBA" id="ARBA00022933"/>
    </source>
</evidence>
<dbReference type="AlphaFoldDB" id="A0A7E4UMF3"/>
<dbReference type="SUPFAM" id="SSF52833">
    <property type="entry name" value="Thioredoxin-like"/>
    <property type="match status" value="1"/>
</dbReference>
<dbReference type="InterPro" id="IPR037941">
    <property type="entry name" value="SeP"/>
</dbReference>
<reference evidence="10" key="2">
    <citation type="submission" date="2020-10" db="UniProtKB">
        <authorList>
            <consortium name="WormBaseParasite"/>
        </authorList>
    </citation>
    <scope>IDENTIFICATION</scope>
</reference>
<dbReference type="GO" id="GO:0001887">
    <property type="term" value="P:selenium compound metabolic process"/>
    <property type="evidence" value="ECO:0007669"/>
    <property type="project" value="TreeGrafter"/>
</dbReference>
<organism evidence="9 10">
    <name type="scientific">Panagrellus redivivus</name>
    <name type="common">Microworm</name>
    <dbReference type="NCBI Taxonomy" id="6233"/>
    <lineage>
        <taxon>Eukaryota</taxon>
        <taxon>Metazoa</taxon>
        <taxon>Ecdysozoa</taxon>
        <taxon>Nematoda</taxon>
        <taxon>Chromadorea</taxon>
        <taxon>Rhabditida</taxon>
        <taxon>Tylenchina</taxon>
        <taxon>Panagrolaimomorpha</taxon>
        <taxon>Panagrolaimoidea</taxon>
        <taxon>Panagrolaimidae</taxon>
        <taxon>Panagrellus</taxon>
    </lineage>
</organism>
<evidence type="ECO:0000256" key="2">
    <source>
        <dbReference type="ARBA" id="ARBA00022525"/>
    </source>
</evidence>
<dbReference type="InterPro" id="IPR007671">
    <property type="entry name" value="Selenoprotein-P_N"/>
</dbReference>
<reference evidence="9" key="1">
    <citation type="journal article" date="2013" name="Genetics">
        <title>The draft genome and transcriptome of Panagrellus redivivus are shaped by the harsh demands of a free-living lifestyle.</title>
        <authorList>
            <person name="Srinivasan J."/>
            <person name="Dillman A.R."/>
            <person name="Macchietto M.G."/>
            <person name="Heikkinen L."/>
            <person name="Lakso M."/>
            <person name="Fracchia K.M."/>
            <person name="Antoshechkin I."/>
            <person name="Mortazavi A."/>
            <person name="Wong G."/>
            <person name="Sternberg P.W."/>
        </authorList>
    </citation>
    <scope>NUCLEOTIDE SEQUENCE [LARGE SCALE GENOMIC DNA]</scope>
    <source>
        <strain evidence="9">MT8872</strain>
    </source>
</reference>
<name>A0A7E4UMF3_PANRE</name>
<proteinExistence type="predicted"/>
<evidence type="ECO:0000256" key="5">
    <source>
        <dbReference type="ARBA" id="ARBA00023180"/>
    </source>
</evidence>
<keyword evidence="5" id="KW-0325">Glycoprotein</keyword>
<comment type="subcellular location">
    <subcellularLocation>
        <location evidence="1">Secreted</location>
    </subcellularLocation>
</comment>